<name>A0A934QA49_9MICO</name>
<proteinExistence type="predicted"/>
<comment type="caution">
    <text evidence="1">The sequence shown here is derived from an EMBL/GenBank/DDBJ whole genome shotgun (WGS) entry which is preliminary data.</text>
</comment>
<gene>
    <name evidence="1" type="ORF">JD292_02615</name>
</gene>
<dbReference type="PANTHER" id="PTHR36849:SF1">
    <property type="entry name" value="CYTOPLASMIC PROTEIN"/>
    <property type="match status" value="1"/>
</dbReference>
<dbReference type="Proteomes" id="UP000618733">
    <property type="component" value="Unassembled WGS sequence"/>
</dbReference>
<keyword evidence="2" id="KW-1185">Reference proteome</keyword>
<dbReference type="PANTHER" id="PTHR36849">
    <property type="entry name" value="CYTOPLASMIC PROTEIN-RELATED"/>
    <property type="match status" value="1"/>
</dbReference>
<evidence type="ECO:0000313" key="2">
    <source>
        <dbReference type="Proteomes" id="UP000618733"/>
    </source>
</evidence>
<evidence type="ECO:0000313" key="1">
    <source>
        <dbReference type="EMBL" id="MBK0420975.1"/>
    </source>
</evidence>
<dbReference type="EMBL" id="JAEHOI010000002">
    <property type="protein sequence ID" value="MBK0420975.1"/>
    <property type="molecule type" value="Genomic_DNA"/>
</dbReference>
<reference evidence="1" key="1">
    <citation type="submission" date="2020-12" db="EMBL/GenBank/DDBJ databases">
        <title>Leucobacter sp. CAS2, isolated from Chromium sludge.</title>
        <authorList>
            <person name="Xu Z."/>
        </authorList>
    </citation>
    <scope>NUCLEOTIDE SEQUENCE</scope>
    <source>
        <strain evidence="1">CSA2</strain>
    </source>
</reference>
<protein>
    <submittedName>
        <fullName evidence="1">DUF488 family protein</fullName>
    </submittedName>
</protein>
<organism evidence="1 2">
    <name type="scientific">Leucobacter edaphi</name>
    <dbReference type="NCBI Taxonomy" id="2796472"/>
    <lineage>
        <taxon>Bacteria</taxon>
        <taxon>Bacillati</taxon>
        <taxon>Actinomycetota</taxon>
        <taxon>Actinomycetes</taxon>
        <taxon>Micrococcales</taxon>
        <taxon>Microbacteriaceae</taxon>
        <taxon>Leucobacter</taxon>
    </lineage>
</organism>
<accession>A0A934QA49</accession>
<sequence>MDISMERVYESPDPGAGQRVLVDRLWPRGVSKERADLDLWAKEATPSTELRHRWHEPGATDTAAGRELLAAALRAELESGQQAVAFAELLAFVRKADAVVLLTASKIIERSHVPVIRALLLERLTDSESPRSAPRRR</sequence>
<dbReference type="RefSeq" id="WP_200131175.1">
    <property type="nucleotide sequence ID" value="NZ_JAEHOI010000002.1"/>
</dbReference>
<dbReference type="AlphaFoldDB" id="A0A934QA49"/>
<dbReference type="InterPro" id="IPR052552">
    <property type="entry name" value="YeaO-like"/>
</dbReference>
<dbReference type="Pfam" id="PF22752">
    <property type="entry name" value="DUF488-N3i"/>
    <property type="match status" value="1"/>
</dbReference>